<dbReference type="SUPFAM" id="SSF56176">
    <property type="entry name" value="FAD-binding/transporter-associated domain-like"/>
    <property type="match status" value="1"/>
</dbReference>
<gene>
    <name evidence="7" type="ORF">TARUN_8431</name>
</gene>
<dbReference type="AlphaFoldDB" id="A0A395NCL0"/>
<dbReference type="PANTHER" id="PTHR42973">
    <property type="entry name" value="BINDING OXIDOREDUCTASE, PUTATIVE (AFU_ORTHOLOGUE AFUA_1G17690)-RELATED"/>
    <property type="match status" value="1"/>
</dbReference>
<comment type="caution">
    <text evidence="7">The sequence shown here is derived from an EMBL/GenBank/DDBJ whole genome shotgun (WGS) entry which is preliminary data.</text>
</comment>
<dbReference type="GO" id="GO:0071949">
    <property type="term" value="F:FAD binding"/>
    <property type="evidence" value="ECO:0007669"/>
    <property type="project" value="InterPro"/>
</dbReference>
<proteinExistence type="inferred from homology"/>
<accession>A0A395NCL0</accession>
<comment type="similarity">
    <text evidence="1">Belongs to the oxygen-dependent FAD-linked oxidoreductase family.</text>
</comment>
<evidence type="ECO:0000256" key="1">
    <source>
        <dbReference type="ARBA" id="ARBA00005466"/>
    </source>
</evidence>
<dbReference type="OrthoDB" id="2151789at2759"/>
<keyword evidence="3" id="KW-0274">FAD</keyword>
<evidence type="ECO:0000256" key="3">
    <source>
        <dbReference type="ARBA" id="ARBA00022827"/>
    </source>
</evidence>
<dbReference type="Proteomes" id="UP000266272">
    <property type="component" value="Unassembled WGS sequence"/>
</dbReference>
<feature type="domain" description="FAD-binding PCMH-type" evidence="6">
    <location>
        <begin position="67"/>
        <end position="247"/>
    </location>
</feature>
<dbReference type="GO" id="GO:0016491">
    <property type="term" value="F:oxidoreductase activity"/>
    <property type="evidence" value="ECO:0007669"/>
    <property type="project" value="UniProtKB-KW"/>
</dbReference>
<evidence type="ECO:0000313" key="8">
    <source>
        <dbReference type="Proteomes" id="UP000266272"/>
    </source>
</evidence>
<dbReference type="InterPro" id="IPR016166">
    <property type="entry name" value="FAD-bd_PCMH"/>
</dbReference>
<evidence type="ECO:0000313" key="7">
    <source>
        <dbReference type="EMBL" id="RFU73825.1"/>
    </source>
</evidence>
<evidence type="ECO:0000256" key="4">
    <source>
        <dbReference type="ARBA" id="ARBA00023002"/>
    </source>
</evidence>
<evidence type="ECO:0000259" key="6">
    <source>
        <dbReference type="PROSITE" id="PS51387"/>
    </source>
</evidence>
<name>A0A395NCL0_TRIAR</name>
<protein>
    <submittedName>
        <fullName evidence="7">Oxidoreductase, fad-binding</fullName>
    </submittedName>
</protein>
<dbReference type="InterPro" id="IPR016169">
    <property type="entry name" value="FAD-bd_PCMH_sub2"/>
</dbReference>
<dbReference type="InterPro" id="IPR050416">
    <property type="entry name" value="FAD-linked_Oxidoreductase"/>
</dbReference>
<evidence type="ECO:0000256" key="5">
    <source>
        <dbReference type="SAM" id="SignalP"/>
    </source>
</evidence>
<organism evidence="7 8">
    <name type="scientific">Trichoderma arundinaceum</name>
    <dbReference type="NCBI Taxonomy" id="490622"/>
    <lineage>
        <taxon>Eukaryota</taxon>
        <taxon>Fungi</taxon>
        <taxon>Dikarya</taxon>
        <taxon>Ascomycota</taxon>
        <taxon>Pezizomycotina</taxon>
        <taxon>Sordariomycetes</taxon>
        <taxon>Hypocreomycetidae</taxon>
        <taxon>Hypocreales</taxon>
        <taxon>Hypocreaceae</taxon>
        <taxon>Trichoderma</taxon>
    </lineage>
</organism>
<feature type="signal peptide" evidence="5">
    <location>
        <begin position="1"/>
        <end position="20"/>
    </location>
</feature>
<dbReference type="Gene3D" id="3.30.465.10">
    <property type="match status" value="1"/>
</dbReference>
<keyword evidence="5" id="KW-0732">Signal</keyword>
<dbReference type="InterPro" id="IPR036318">
    <property type="entry name" value="FAD-bd_PCMH-like_sf"/>
</dbReference>
<dbReference type="STRING" id="490622.A0A395NCL0"/>
<dbReference type="PANTHER" id="PTHR42973:SF22">
    <property type="entry name" value="FAD-BINDING PCMH-TYPE DOMAIN-CONTAINING PROTEIN-RELATED"/>
    <property type="match status" value="1"/>
</dbReference>
<dbReference type="Pfam" id="PF01565">
    <property type="entry name" value="FAD_binding_4"/>
    <property type="match status" value="1"/>
</dbReference>
<keyword evidence="2" id="KW-0285">Flavoprotein</keyword>
<keyword evidence="4" id="KW-0560">Oxidoreductase</keyword>
<dbReference type="PROSITE" id="PS51387">
    <property type="entry name" value="FAD_PCMH"/>
    <property type="match status" value="1"/>
</dbReference>
<sequence length="503" mass="53445">MARFTIFALQLAGLLPIANGACVKTPAAPAAGGICTTLGCQLPGLISYAGEDIYNASQTSFYTSQERDITPGCVFRPKSTADVSKFIKLISANAPKTRSGSFSPSFAIRGGGHTLWDGAANINGGVTVDMRGLDSFSLSKDLKTASLGGGAIWSNIYPQLTPHNLTVMGGRLPGIGVGGFATGGGLGFFARRHGWTSDNIYGYEVVLASGEVVYASASSNSDLWLALKGGSNNFGIVTRFDVATFPQTQMLGGIVSYNYTQDIVEAHAKAFSNLMLPKNFDDAAMLSIIIGYQNGAFTIADSLFYLEPVAKPAVYEPFTSLPTVLNTLVLDTTDGIVKAFGKILPSTLDRAVEFVYSFKNADASVYLELIQMWQTSVTSLANIAGLQVQFLIQPQAVTNGTNSMGLTAGQKDLVMVDLTIAYANAADDDTVQTAIVNMVNQQKSYLSKQGLLIPFVYLNYADKTQDPIGSYGKSAKAKLQAASKKYDPNGLFQTANSGGYKLF</sequence>
<dbReference type="InterPro" id="IPR006094">
    <property type="entry name" value="Oxid_FAD_bind_N"/>
</dbReference>
<keyword evidence="8" id="KW-1185">Reference proteome</keyword>
<evidence type="ECO:0000256" key="2">
    <source>
        <dbReference type="ARBA" id="ARBA00022630"/>
    </source>
</evidence>
<dbReference type="EMBL" id="PXOA01000599">
    <property type="protein sequence ID" value="RFU73825.1"/>
    <property type="molecule type" value="Genomic_DNA"/>
</dbReference>
<feature type="chain" id="PRO_5017432324" evidence="5">
    <location>
        <begin position="21"/>
        <end position="503"/>
    </location>
</feature>
<reference evidence="7 8" key="1">
    <citation type="journal article" date="2018" name="PLoS Pathog.">
        <title>Evolution of structural diversity of trichothecenes, a family of toxins produced by plant pathogenic and entomopathogenic fungi.</title>
        <authorList>
            <person name="Proctor R.H."/>
            <person name="McCormick S.P."/>
            <person name="Kim H.S."/>
            <person name="Cardoza R.E."/>
            <person name="Stanley A.M."/>
            <person name="Lindo L."/>
            <person name="Kelly A."/>
            <person name="Brown D.W."/>
            <person name="Lee T."/>
            <person name="Vaughan M.M."/>
            <person name="Alexander N.J."/>
            <person name="Busman M."/>
            <person name="Gutierrez S."/>
        </authorList>
    </citation>
    <scope>NUCLEOTIDE SEQUENCE [LARGE SCALE GENOMIC DNA]</scope>
    <source>
        <strain evidence="7 8">IBT 40837</strain>
    </source>
</reference>